<organism evidence="2 3">
    <name type="scientific">Pleurodeles waltl</name>
    <name type="common">Iberian ribbed newt</name>
    <dbReference type="NCBI Taxonomy" id="8319"/>
    <lineage>
        <taxon>Eukaryota</taxon>
        <taxon>Metazoa</taxon>
        <taxon>Chordata</taxon>
        <taxon>Craniata</taxon>
        <taxon>Vertebrata</taxon>
        <taxon>Euteleostomi</taxon>
        <taxon>Amphibia</taxon>
        <taxon>Batrachia</taxon>
        <taxon>Caudata</taxon>
        <taxon>Salamandroidea</taxon>
        <taxon>Salamandridae</taxon>
        <taxon>Pleurodelinae</taxon>
        <taxon>Pleurodeles</taxon>
    </lineage>
</organism>
<dbReference type="AlphaFoldDB" id="A0AAV7NHQ4"/>
<name>A0AAV7NHQ4_PLEWA</name>
<gene>
    <name evidence="2" type="ORF">NDU88_002653</name>
</gene>
<keyword evidence="3" id="KW-1185">Reference proteome</keyword>
<proteinExistence type="predicted"/>
<reference evidence="2" key="1">
    <citation type="journal article" date="2022" name="bioRxiv">
        <title>Sequencing and chromosome-scale assembly of the giantPleurodeles waltlgenome.</title>
        <authorList>
            <person name="Brown T."/>
            <person name="Elewa A."/>
            <person name="Iarovenko S."/>
            <person name="Subramanian E."/>
            <person name="Araus A.J."/>
            <person name="Petzold A."/>
            <person name="Susuki M."/>
            <person name="Suzuki K.-i.T."/>
            <person name="Hayashi T."/>
            <person name="Toyoda A."/>
            <person name="Oliveira C."/>
            <person name="Osipova E."/>
            <person name="Leigh N.D."/>
            <person name="Simon A."/>
            <person name="Yun M.H."/>
        </authorList>
    </citation>
    <scope>NUCLEOTIDE SEQUENCE</scope>
    <source>
        <strain evidence="2">20211129_DDA</strain>
        <tissue evidence="2">Liver</tissue>
    </source>
</reference>
<feature type="region of interest" description="Disordered" evidence="1">
    <location>
        <begin position="54"/>
        <end position="118"/>
    </location>
</feature>
<dbReference type="Proteomes" id="UP001066276">
    <property type="component" value="Chromosome 8"/>
</dbReference>
<accession>A0AAV7NHQ4</accession>
<evidence type="ECO:0000313" key="3">
    <source>
        <dbReference type="Proteomes" id="UP001066276"/>
    </source>
</evidence>
<comment type="caution">
    <text evidence="2">The sequence shown here is derived from an EMBL/GenBank/DDBJ whole genome shotgun (WGS) entry which is preliminary data.</text>
</comment>
<sequence length="150" mass="16085">MQLLRYLRGSAGIQWQDGPKIRPCHRRPTQRRCSTPHLGAALPRSIVSTRDHHYKPGVSSSAPVQVGTHPRALAPRSVPLTAPAGEDSREAGTRAAAEALRSPWARGSTPASPAGRGMAEVLREREPLLSSASYLHGTARQCRASRACPG</sequence>
<evidence type="ECO:0000313" key="2">
    <source>
        <dbReference type="EMBL" id="KAJ1114415.1"/>
    </source>
</evidence>
<protein>
    <submittedName>
        <fullName evidence="2">Uncharacterized protein</fullName>
    </submittedName>
</protein>
<evidence type="ECO:0000256" key="1">
    <source>
        <dbReference type="SAM" id="MobiDB-lite"/>
    </source>
</evidence>
<dbReference type="EMBL" id="JANPWB010000012">
    <property type="protein sequence ID" value="KAJ1114415.1"/>
    <property type="molecule type" value="Genomic_DNA"/>
</dbReference>